<keyword evidence="2" id="KW-0732">Signal</keyword>
<name>A0A0F5J918_9BACT</name>
<dbReference type="Proteomes" id="UP000033035">
    <property type="component" value="Unassembled WGS sequence"/>
</dbReference>
<dbReference type="STRING" id="1203610.HMPREF1536_03789"/>
<dbReference type="PATRIC" id="fig|1203610.3.peg.3863"/>
<evidence type="ECO:0000256" key="2">
    <source>
        <dbReference type="SAM" id="SignalP"/>
    </source>
</evidence>
<proteinExistence type="predicted"/>
<gene>
    <name evidence="3" type="ORF">HMPREF1536_03789</name>
</gene>
<organism evidence="3 4">
    <name type="scientific">Parabacteroides gordonii MS-1 = DSM 23371</name>
    <dbReference type="NCBI Taxonomy" id="1203610"/>
    <lineage>
        <taxon>Bacteria</taxon>
        <taxon>Pseudomonadati</taxon>
        <taxon>Bacteroidota</taxon>
        <taxon>Bacteroidia</taxon>
        <taxon>Bacteroidales</taxon>
        <taxon>Tannerellaceae</taxon>
        <taxon>Parabacteroides</taxon>
    </lineage>
</organism>
<feature type="signal peptide" evidence="2">
    <location>
        <begin position="1"/>
        <end position="19"/>
    </location>
</feature>
<dbReference type="InterPro" id="IPR025049">
    <property type="entry name" value="Mfa-like_1"/>
</dbReference>
<feature type="chain" id="PRO_5002489435" description="Fimbrillin family protein" evidence="2">
    <location>
        <begin position="20"/>
        <end position="434"/>
    </location>
</feature>
<dbReference type="HOGENOM" id="CLU_707247_0_0_10"/>
<dbReference type="Pfam" id="PF13149">
    <property type="entry name" value="Mfa_like_1"/>
    <property type="match status" value="1"/>
</dbReference>
<evidence type="ECO:0008006" key="5">
    <source>
        <dbReference type="Google" id="ProtNLM"/>
    </source>
</evidence>
<comment type="caution">
    <text evidence="3">The sequence shown here is derived from an EMBL/GenBank/DDBJ whole genome shotgun (WGS) entry which is preliminary data.</text>
</comment>
<dbReference type="AlphaFoldDB" id="A0A0F5J918"/>
<evidence type="ECO:0000313" key="4">
    <source>
        <dbReference type="Proteomes" id="UP000033035"/>
    </source>
</evidence>
<feature type="region of interest" description="Disordered" evidence="1">
    <location>
        <begin position="225"/>
        <end position="244"/>
    </location>
</feature>
<dbReference type="PROSITE" id="PS51257">
    <property type="entry name" value="PROKAR_LIPOPROTEIN"/>
    <property type="match status" value="1"/>
</dbReference>
<dbReference type="EMBL" id="AQHW01000017">
    <property type="protein sequence ID" value="KKB54208.1"/>
    <property type="molecule type" value="Genomic_DNA"/>
</dbReference>
<accession>A0A0F5J918</accession>
<evidence type="ECO:0000313" key="3">
    <source>
        <dbReference type="EMBL" id="KKB54208.1"/>
    </source>
</evidence>
<dbReference type="CDD" id="cd13121">
    <property type="entry name" value="BF2867_like_C"/>
    <property type="match status" value="1"/>
</dbReference>
<keyword evidence="4" id="KW-1185">Reference proteome</keyword>
<evidence type="ECO:0000256" key="1">
    <source>
        <dbReference type="SAM" id="MobiDB-lite"/>
    </source>
</evidence>
<reference evidence="3 4" key="1">
    <citation type="submission" date="2013-04" db="EMBL/GenBank/DDBJ databases">
        <title>The Genome Sequence of Parabacteroides gordonii DSM 23371.</title>
        <authorList>
            <consortium name="The Broad Institute Genomics Platform"/>
            <person name="Earl A."/>
            <person name="Ward D."/>
            <person name="Feldgarden M."/>
            <person name="Gevers D."/>
            <person name="Martens E."/>
            <person name="Sakamoto M."/>
            <person name="Benno Y."/>
            <person name="Suzuki N."/>
            <person name="Matsunaga N."/>
            <person name="Koshihara K."/>
            <person name="Seki M."/>
            <person name="Komiya H."/>
            <person name="Walker B."/>
            <person name="Young S."/>
            <person name="Zeng Q."/>
            <person name="Gargeya S."/>
            <person name="Fitzgerald M."/>
            <person name="Haas B."/>
            <person name="Abouelleil A."/>
            <person name="Allen A.W."/>
            <person name="Alvarado L."/>
            <person name="Arachchi H.M."/>
            <person name="Berlin A.M."/>
            <person name="Chapman S.B."/>
            <person name="Gainer-Dewar J."/>
            <person name="Goldberg J."/>
            <person name="Griggs A."/>
            <person name="Gujja S."/>
            <person name="Hansen M."/>
            <person name="Howarth C."/>
            <person name="Imamovic A."/>
            <person name="Ireland A."/>
            <person name="Larimer J."/>
            <person name="McCowan C."/>
            <person name="Murphy C."/>
            <person name="Pearson M."/>
            <person name="Poon T.W."/>
            <person name="Priest M."/>
            <person name="Roberts A."/>
            <person name="Saif S."/>
            <person name="Shea T."/>
            <person name="Sisk P."/>
            <person name="Sykes S."/>
            <person name="Wortman J."/>
            <person name="Nusbaum C."/>
            <person name="Birren B."/>
        </authorList>
    </citation>
    <scope>NUCLEOTIDE SEQUENCE [LARGE SCALE GENOMIC DNA]</scope>
    <source>
        <strain evidence="3 4">MS-1</strain>
    </source>
</reference>
<protein>
    <recommendedName>
        <fullName evidence="5">Fimbrillin family protein</fullName>
    </recommendedName>
</protein>
<dbReference type="Gene3D" id="2.60.40.2630">
    <property type="match status" value="1"/>
</dbReference>
<dbReference type="RefSeq" id="WP_225608022.1">
    <property type="nucleotide sequence ID" value="NZ_AUAE01000029.1"/>
</dbReference>
<sequence>MKMKTITTKWAMLIALVTAISCSETETGIEPELGGSDGQVALGINPNLKVDAGLKSTTKAVVSGSAITYTDYSTAPGLGVVVTNSDATDWYSPDASSSGYTGPHVWYMGDAKGENWISITEKGLSYDPKNEKPYYLKETIGKVYAYYPYDVNALSSLLSINSESDLKIPITVIASGEMDASANNANKIWNATSWSANKNKGVSLSLTTEKDYLYFDGTEGGRNVNNGRAKGQIPFDPESGPNNTDANNPGYLINLAMKHAMAMVSFRVYDGGNLSDNDVNFTKFEIKNHQNSSNLFKTGTGKMALADGAISDNSTTGALSRTITNYVLMKQIKEGEQSDKAFIEDKTTTGQAVSKKVSAIVYPIAGFGDNEIDVVITLQEGGNTPVEYTVTLPAHEWTAGSNCIYTFSAGRNKLTVMDVTVEDWVEDEQPDISL</sequence>